<evidence type="ECO:0000313" key="3">
    <source>
        <dbReference type="Proteomes" id="UP001144673"/>
    </source>
</evidence>
<reference evidence="2" key="1">
    <citation type="journal article" date="2023" name="Access Microbiol">
        <title>De-novo genome assembly for Akanthomyces muscarius, a biocontrol agent of insect agricultural pests.</title>
        <authorList>
            <person name="Erdos Z."/>
            <person name="Studholme D.J."/>
            <person name="Raymond B."/>
            <person name="Sharma M."/>
        </authorList>
    </citation>
    <scope>NUCLEOTIDE SEQUENCE</scope>
    <source>
        <strain evidence="2">Ve6</strain>
    </source>
</reference>
<dbReference type="GeneID" id="80888712"/>
<organism evidence="2 3">
    <name type="scientific">Akanthomyces muscarius</name>
    <name type="common">Entomopathogenic fungus</name>
    <name type="synonym">Lecanicillium muscarium</name>
    <dbReference type="NCBI Taxonomy" id="2231603"/>
    <lineage>
        <taxon>Eukaryota</taxon>
        <taxon>Fungi</taxon>
        <taxon>Dikarya</taxon>
        <taxon>Ascomycota</taxon>
        <taxon>Pezizomycotina</taxon>
        <taxon>Sordariomycetes</taxon>
        <taxon>Hypocreomycetidae</taxon>
        <taxon>Hypocreales</taxon>
        <taxon>Cordycipitaceae</taxon>
        <taxon>Akanthomyces</taxon>
    </lineage>
</organism>
<dbReference type="AlphaFoldDB" id="A0A9W8Q4I7"/>
<dbReference type="Proteomes" id="UP001144673">
    <property type="component" value="Chromosome 3"/>
</dbReference>
<proteinExistence type="predicted"/>
<gene>
    <name evidence="2" type="ORF">LMH87_001553</name>
</gene>
<dbReference type="RefSeq" id="XP_056049941.1">
    <property type="nucleotide sequence ID" value="XM_056192845.1"/>
</dbReference>
<protein>
    <submittedName>
        <fullName evidence="2">Uncharacterized protein</fullName>
    </submittedName>
</protein>
<dbReference type="EMBL" id="JAJHUN010000010">
    <property type="protein sequence ID" value="KAJ4147000.1"/>
    <property type="molecule type" value="Genomic_DNA"/>
</dbReference>
<comment type="caution">
    <text evidence="2">The sequence shown here is derived from an EMBL/GenBank/DDBJ whole genome shotgun (WGS) entry which is preliminary data.</text>
</comment>
<sequence length="176" mass="18634">MPVTSSTEEHPATSASDDNGGDPAITHQQFYDTAKEHVQGKQLKSLTGYTSERLRTVARVIRGMACSAQCARPNTFFLHESSNKKSWSSPVRGQGLLLPETLEVETVEVRLEEVLAEVVLEALAAEAEEAQLGGGTGGSASFGGSSGNASASTLSISNPTLNLNLLNNLHPTINLR</sequence>
<dbReference type="KEGG" id="amus:LMH87_001553"/>
<keyword evidence="3" id="KW-1185">Reference proteome</keyword>
<name>A0A9W8Q4I7_AKAMU</name>
<accession>A0A9W8Q4I7</accession>
<feature type="region of interest" description="Disordered" evidence="1">
    <location>
        <begin position="1"/>
        <end position="26"/>
    </location>
</feature>
<evidence type="ECO:0000313" key="2">
    <source>
        <dbReference type="EMBL" id="KAJ4147000.1"/>
    </source>
</evidence>
<evidence type="ECO:0000256" key="1">
    <source>
        <dbReference type="SAM" id="MobiDB-lite"/>
    </source>
</evidence>